<dbReference type="InterPro" id="IPR023210">
    <property type="entry name" value="NADP_OxRdtase_dom"/>
</dbReference>
<feature type="domain" description="NADP-dependent oxidoreductase" evidence="1">
    <location>
        <begin position="18"/>
        <end position="319"/>
    </location>
</feature>
<dbReference type="GO" id="GO:0005829">
    <property type="term" value="C:cytosol"/>
    <property type="evidence" value="ECO:0007669"/>
    <property type="project" value="TreeGrafter"/>
</dbReference>
<proteinExistence type="predicted"/>
<accession>A0A0C2JBV7</accession>
<keyword evidence="3" id="KW-1185">Reference proteome</keyword>
<dbReference type="Proteomes" id="UP000031675">
    <property type="component" value="Unassembled WGS sequence"/>
</dbReference>
<evidence type="ECO:0000313" key="3">
    <source>
        <dbReference type="Proteomes" id="UP000031675"/>
    </source>
</evidence>
<dbReference type="RefSeq" id="WP_040272883.1">
    <property type="nucleotide sequence ID" value="NZ_JROO01000018.1"/>
</dbReference>
<name>A0A0C2JBV7_9ACTN</name>
<dbReference type="AlphaFoldDB" id="A0A0C2JBV7"/>
<protein>
    <submittedName>
        <fullName evidence="2">Oxidoreductase</fullName>
    </submittedName>
</protein>
<dbReference type="OrthoDB" id="9768793at2"/>
<reference evidence="3" key="1">
    <citation type="journal article" date="2015" name="Chem. Biol.">
        <title>Structure, bioactivity, and resistance mechanism of streptomonomicin, an unusual lasso Peptide from an understudied halophilic actinomycete.</title>
        <authorList>
            <person name="Metelev M."/>
            <person name="Tietz J.I."/>
            <person name="Melby J.O."/>
            <person name="Blair P.M."/>
            <person name="Zhu L."/>
            <person name="Livnat I."/>
            <person name="Severinov K."/>
            <person name="Mitchell D.A."/>
        </authorList>
    </citation>
    <scope>NUCLEOTIDE SEQUENCE [LARGE SCALE GENOMIC DNA]</scope>
    <source>
        <strain evidence="3">YIM 90003</strain>
    </source>
</reference>
<dbReference type="PANTHER" id="PTHR43364:SF6">
    <property type="entry name" value="OXIDOREDUCTASE-RELATED"/>
    <property type="match status" value="1"/>
</dbReference>
<sequence length="320" mass="34036">MRTRIIGTGAARREVSSICLGALPFGTSVGEDDAYAILDRFVEAGGTFIDTADAYSFWVDGGRGGESEEVLGRWLAARDADVVVASKLGARPTEAGAGLEAAEGLSVRAVREAASGILERLGRSRVDLLYTHLEDRSVPLEETMSALADLVEEGAVGLLGASNHAAWRLERARAAAAAGGRAGYEVLQYRYSYLQPRFDVPLPESGHVHAGPELLDFAKSNGHTMLAYSPLLSGAYTRPDKALPAAYDHPGTARRLAALDEVAEETGATRNQVVVAWLQGLDQPVIPLVGASSVAQLDEVLEADDLKLTEDQRARLDAAR</sequence>
<dbReference type="Gene3D" id="3.20.20.100">
    <property type="entry name" value="NADP-dependent oxidoreductase domain"/>
    <property type="match status" value="1"/>
</dbReference>
<dbReference type="InterPro" id="IPR036812">
    <property type="entry name" value="NAD(P)_OxRdtase_dom_sf"/>
</dbReference>
<comment type="caution">
    <text evidence="2">The sequence shown here is derived from an EMBL/GenBank/DDBJ whole genome shotgun (WGS) entry which is preliminary data.</text>
</comment>
<dbReference type="InterPro" id="IPR050523">
    <property type="entry name" value="AKR_Detox_Biosynth"/>
</dbReference>
<gene>
    <name evidence="2" type="ORF">LP52_10735</name>
</gene>
<evidence type="ECO:0000313" key="2">
    <source>
        <dbReference type="EMBL" id="KIH98896.1"/>
    </source>
</evidence>
<dbReference type="PANTHER" id="PTHR43364">
    <property type="entry name" value="NADH-SPECIFIC METHYLGLYOXAL REDUCTASE-RELATED"/>
    <property type="match status" value="1"/>
</dbReference>
<dbReference type="EMBL" id="JROO01000018">
    <property type="protein sequence ID" value="KIH98896.1"/>
    <property type="molecule type" value="Genomic_DNA"/>
</dbReference>
<dbReference type="Pfam" id="PF00248">
    <property type="entry name" value="Aldo_ket_red"/>
    <property type="match status" value="1"/>
</dbReference>
<evidence type="ECO:0000259" key="1">
    <source>
        <dbReference type="Pfam" id="PF00248"/>
    </source>
</evidence>
<dbReference type="SUPFAM" id="SSF51430">
    <property type="entry name" value="NAD(P)-linked oxidoreductase"/>
    <property type="match status" value="1"/>
</dbReference>
<dbReference type="STRING" id="183763.LP52_10735"/>
<organism evidence="2 3">
    <name type="scientific">Streptomonospora alba</name>
    <dbReference type="NCBI Taxonomy" id="183763"/>
    <lineage>
        <taxon>Bacteria</taxon>
        <taxon>Bacillati</taxon>
        <taxon>Actinomycetota</taxon>
        <taxon>Actinomycetes</taxon>
        <taxon>Streptosporangiales</taxon>
        <taxon>Nocardiopsidaceae</taxon>
        <taxon>Streptomonospora</taxon>
    </lineage>
</organism>